<accession>A0ABW0N936</accession>
<name>A0ABW0N936_9BURK</name>
<organism evidence="4 5">
    <name type="scientific">Caenimonas terrae</name>
    <dbReference type="NCBI Taxonomy" id="696074"/>
    <lineage>
        <taxon>Bacteria</taxon>
        <taxon>Pseudomonadati</taxon>
        <taxon>Pseudomonadota</taxon>
        <taxon>Betaproteobacteria</taxon>
        <taxon>Burkholderiales</taxon>
        <taxon>Comamonadaceae</taxon>
        <taxon>Caenimonas</taxon>
    </lineage>
</organism>
<reference evidence="5" key="1">
    <citation type="journal article" date="2019" name="Int. J. Syst. Evol. Microbiol.">
        <title>The Global Catalogue of Microorganisms (GCM) 10K type strain sequencing project: providing services to taxonomists for standard genome sequencing and annotation.</title>
        <authorList>
            <consortium name="The Broad Institute Genomics Platform"/>
            <consortium name="The Broad Institute Genome Sequencing Center for Infectious Disease"/>
            <person name="Wu L."/>
            <person name="Ma J."/>
        </authorList>
    </citation>
    <scope>NUCLEOTIDE SEQUENCE [LARGE SCALE GENOMIC DNA]</scope>
    <source>
        <strain evidence="5">CCUG 57401</strain>
    </source>
</reference>
<dbReference type="Pfam" id="PF02129">
    <property type="entry name" value="Peptidase_S15"/>
    <property type="match status" value="1"/>
</dbReference>
<dbReference type="InterPro" id="IPR000383">
    <property type="entry name" value="Xaa-Pro-like_dom"/>
</dbReference>
<dbReference type="PANTHER" id="PTHR22946:SF9">
    <property type="entry name" value="POLYKETIDE TRANSFERASE AF380"/>
    <property type="match status" value="1"/>
</dbReference>
<gene>
    <name evidence="4" type="ORF">ACFPOE_04445</name>
</gene>
<evidence type="ECO:0000259" key="3">
    <source>
        <dbReference type="Pfam" id="PF02129"/>
    </source>
</evidence>
<dbReference type="Gene3D" id="3.40.50.1820">
    <property type="entry name" value="alpha/beta hydrolase"/>
    <property type="match status" value="1"/>
</dbReference>
<feature type="domain" description="Xaa-Pro dipeptidyl-peptidase-like" evidence="3">
    <location>
        <begin position="40"/>
        <end position="169"/>
    </location>
</feature>
<keyword evidence="2" id="KW-0732">Signal</keyword>
<comment type="caution">
    <text evidence="4">The sequence shown here is derived from an EMBL/GenBank/DDBJ whole genome shotgun (WGS) entry which is preliminary data.</text>
</comment>
<feature type="signal peptide" evidence="2">
    <location>
        <begin position="1"/>
        <end position="21"/>
    </location>
</feature>
<dbReference type="InterPro" id="IPR029058">
    <property type="entry name" value="AB_hydrolase_fold"/>
</dbReference>
<dbReference type="Proteomes" id="UP001596037">
    <property type="component" value="Unassembled WGS sequence"/>
</dbReference>
<proteinExistence type="predicted"/>
<evidence type="ECO:0000256" key="2">
    <source>
        <dbReference type="SAM" id="SignalP"/>
    </source>
</evidence>
<dbReference type="InterPro" id="IPR050261">
    <property type="entry name" value="FrsA_esterase"/>
</dbReference>
<dbReference type="RefSeq" id="WP_376848811.1">
    <property type="nucleotide sequence ID" value="NZ_JBHSMF010000003.1"/>
</dbReference>
<protein>
    <submittedName>
        <fullName evidence="4">Alpha/beta hydrolase family protein</fullName>
        <ecNumber evidence="4">3.4.-.-</ecNumber>
    </submittedName>
</protein>
<dbReference type="EMBL" id="JBHSMF010000003">
    <property type="protein sequence ID" value="MFC5496776.1"/>
    <property type="molecule type" value="Genomic_DNA"/>
</dbReference>
<dbReference type="GO" id="GO:0016787">
    <property type="term" value="F:hydrolase activity"/>
    <property type="evidence" value="ECO:0007669"/>
    <property type="project" value="UniProtKB-KW"/>
</dbReference>
<evidence type="ECO:0000313" key="5">
    <source>
        <dbReference type="Proteomes" id="UP001596037"/>
    </source>
</evidence>
<evidence type="ECO:0000256" key="1">
    <source>
        <dbReference type="ARBA" id="ARBA00022801"/>
    </source>
</evidence>
<evidence type="ECO:0000313" key="4">
    <source>
        <dbReference type="EMBL" id="MFC5496776.1"/>
    </source>
</evidence>
<dbReference type="PANTHER" id="PTHR22946">
    <property type="entry name" value="DIENELACTONE HYDROLASE DOMAIN-CONTAINING PROTEIN-RELATED"/>
    <property type="match status" value="1"/>
</dbReference>
<dbReference type="EC" id="3.4.-.-" evidence="4"/>
<keyword evidence="1 4" id="KW-0378">Hydrolase</keyword>
<sequence length="289" mass="31631">MQLRRIVIVFLAHALVVGAFAGNAEIPVPAPGEPERIAMLEAFVYKPNGPGPFPVLILNHGSAGGMPQESIAWKRDAAYWSQRGYLVVAPMRRGRGKSSGTSLESEDKNCKVSEWFNTLPQSLQDLDAVIEFAEKIPEAIAGAVTMIGVSRGGFLSVAYAAEGRHRSKVRSVVNLVGGWVAQAEDQCAQDFNAIAFERYGRQTRTPMLWLYGTGDLFYGDASVSEYADTFKKSGGIADFRLIEGVPENGHWLPRYPAKWRKLVDDFLHTTNAALPKPSPDVAAPFHGLR</sequence>
<keyword evidence="5" id="KW-1185">Reference proteome</keyword>
<dbReference type="SUPFAM" id="SSF53474">
    <property type="entry name" value="alpha/beta-Hydrolases"/>
    <property type="match status" value="1"/>
</dbReference>
<feature type="chain" id="PRO_5046792495" evidence="2">
    <location>
        <begin position="22"/>
        <end position="289"/>
    </location>
</feature>